<keyword evidence="5" id="KW-1185">Reference proteome</keyword>
<feature type="compositionally biased region" description="Basic and acidic residues" evidence="1">
    <location>
        <begin position="663"/>
        <end position="695"/>
    </location>
</feature>
<feature type="region of interest" description="Disordered" evidence="1">
    <location>
        <begin position="1022"/>
        <end position="1217"/>
    </location>
</feature>
<reference evidence="4" key="1">
    <citation type="journal article" date="2019" name="Environ. Microbiol.">
        <title>Fungal ecological strategies reflected in gene transcription - a case study of two litter decomposers.</title>
        <authorList>
            <person name="Barbi F."/>
            <person name="Kohler A."/>
            <person name="Barry K."/>
            <person name="Baskaran P."/>
            <person name="Daum C."/>
            <person name="Fauchery L."/>
            <person name="Ihrmark K."/>
            <person name="Kuo A."/>
            <person name="LaButti K."/>
            <person name="Lipzen A."/>
            <person name="Morin E."/>
            <person name="Grigoriev I.V."/>
            <person name="Henrissat B."/>
            <person name="Lindahl B."/>
            <person name="Martin F."/>
        </authorList>
    </citation>
    <scope>NUCLEOTIDE SEQUENCE</scope>
    <source>
        <strain evidence="4">JB14</strain>
    </source>
</reference>
<dbReference type="EMBL" id="ML769385">
    <property type="protein sequence ID" value="KAE9410525.1"/>
    <property type="molecule type" value="Genomic_DNA"/>
</dbReference>
<feature type="signal peptide" evidence="2">
    <location>
        <begin position="1"/>
        <end position="17"/>
    </location>
</feature>
<feature type="compositionally biased region" description="Basic residues" evidence="1">
    <location>
        <begin position="652"/>
        <end position="662"/>
    </location>
</feature>
<feature type="region of interest" description="Disordered" evidence="1">
    <location>
        <begin position="1470"/>
        <end position="1505"/>
    </location>
</feature>
<feature type="compositionally biased region" description="Low complexity" evidence="1">
    <location>
        <begin position="280"/>
        <end position="322"/>
    </location>
</feature>
<dbReference type="PANTHER" id="PTHR31011:SF2">
    <property type="entry name" value="PROTEIN STB2-RELATED"/>
    <property type="match status" value="1"/>
</dbReference>
<feature type="region of interest" description="Disordered" evidence="1">
    <location>
        <begin position="882"/>
        <end position="1010"/>
    </location>
</feature>
<evidence type="ECO:0000256" key="1">
    <source>
        <dbReference type="SAM" id="MobiDB-lite"/>
    </source>
</evidence>
<dbReference type="GO" id="GO:0070822">
    <property type="term" value="C:Sin3-type complex"/>
    <property type="evidence" value="ECO:0007669"/>
    <property type="project" value="TreeGrafter"/>
</dbReference>
<name>A0A6A4IQR9_9AGAR</name>
<feature type="region of interest" description="Disordered" evidence="1">
    <location>
        <begin position="1412"/>
        <end position="1435"/>
    </location>
</feature>
<dbReference type="OrthoDB" id="19806at2759"/>
<dbReference type="Pfam" id="PF25995">
    <property type="entry name" value="STB6_N"/>
    <property type="match status" value="1"/>
</dbReference>
<feature type="compositionally biased region" description="Polar residues" evidence="1">
    <location>
        <begin position="954"/>
        <end position="967"/>
    </location>
</feature>
<organism evidence="4 5">
    <name type="scientific">Gymnopus androsaceus JB14</name>
    <dbReference type="NCBI Taxonomy" id="1447944"/>
    <lineage>
        <taxon>Eukaryota</taxon>
        <taxon>Fungi</taxon>
        <taxon>Dikarya</taxon>
        <taxon>Basidiomycota</taxon>
        <taxon>Agaricomycotina</taxon>
        <taxon>Agaricomycetes</taxon>
        <taxon>Agaricomycetidae</taxon>
        <taxon>Agaricales</taxon>
        <taxon>Marasmiineae</taxon>
        <taxon>Omphalotaceae</taxon>
        <taxon>Gymnopus</taxon>
    </lineage>
</organism>
<dbReference type="InterPro" id="IPR038919">
    <property type="entry name" value="STB2/STB2"/>
</dbReference>
<evidence type="ECO:0000256" key="2">
    <source>
        <dbReference type="SAM" id="SignalP"/>
    </source>
</evidence>
<dbReference type="InterPro" id="IPR059025">
    <property type="entry name" value="STB6_N"/>
</dbReference>
<evidence type="ECO:0000313" key="4">
    <source>
        <dbReference type="EMBL" id="KAE9410525.1"/>
    </source>
</evidence>
<feature type="compositionally biased region" description="Polar residues" evidence="1">
    <location>
        <begin position="1109"/>
        <end position="1119"/>
    </location>
</feature>
<protein>
    <recommendedName>
        <fullName evidence="3">STB6-like N-terminal domain-containing protein</fullName>
    </recommendedName>
</protein>
<dbReference type="Proteomes" id="UP000799118">
    <property type="component" value="Unassembled WGS sequence"/>
</dbReference>
<feature type="compositionally biased region" description="Basic and acidic residues" evidence="1">
    <location>
        <begin position="1412"/>
        <end position="1430"/>
    </location>
</feature>
<feature type="compositionally biased region" description="Low complexity" evidence="1">
    <location>
        <begin position="924"/>
        <end position="941"/>
    </location>
</feature>
<evidence type="ECO:0000259" key="3">
    <source>
        <dbReference type="Pfam" id="PF25995"/>
    </source>
</evidence>
<feature type="compositionally biased region" description="Basic and acidic residues" evidence="1">
    <location>
        <begin position="595"/>
        <end position="634"/>
    </location>
</feature>
<gene>
    <name evidence="4" type="ORF">BT96DRAFT_984053</name>
</gene>
<feature type="compositionally biased region" description="Basic residues" evidence="1">
    <location>
        <begin position="765"/>
        <end position="774"/>
    </location>
</feature>
<evidence type="ECO:0000313" key="5">
    <source>
        <dbReference type="Proteomes" id="UP000799118"/>
    </source>
</evidence>
<feature type="region of interest" description="Disordered" evidence="1">
    <location>
        <begin position="591"/>
        <end position="701"/>
    </location>
</feature>
<keyword evidence="2" id="KW-0732">Signal</keyword>
<feature type="domain" description="STB6-like N-terminal" evidence="3">
    <location>
        <begin position="18"/>
        <end position="125"/>
    </location>
</feature>
<feature type="compositionally biased region" description="Basic and acidic residues" evidence="1">
    <location>
        <begin position="743"/>
        <end position="754"/>
    </location>
</feature>
<feature type="compositionally biased region" description="Low complexity" evidence="1">
    <location>
        <begin position="900"/>
        <end position="917"/>
    </location>
</feature>
<feature type="compositionally biased region" description="Basic and acidic residues" evidence="1">
    <location>
        <begin position="1159"/>
        <end position="1168"/>
    </location>
</feature>
<dbReference type="PANTHER" id="PTHR31011">
    <property type="entry name" value="PROTEIN STB2-RELATED"/>
    <property type="match status" value="1"/>
</dbReference>
<feature type="region of interest" description="Disordered" evidence="1">
    <location>
        <begin position="280"/>
        <end position="326"/>
    </location>
</feature>
<sequence length="1505" mass="164198">MALSLLLPIVLPRWNSTQDGITLEGYQMYAVDNWVQDRKQVPILMVHTGDPTHKCTAISPPSQTDWDTTLALLRRHAKPKETPYGTLLVTSLAQFRSDYTIVQIPGGDLESAKQQLYTNINLLRMGCSGRSGLTLEEPSDTTKDRFISTYYLPDNHLSGAGKAPILFNDTVLELVKLVQVSLHIFGYCTSTSFDGLLCDFTVEGMKRWAKEIGEQLVEGLGPMERVADPSTVASLLSLVLAVRNRLVGLSGGTNVIPKDPFLHPRLFTRALASYITTSNSTTHSSHSLLPSQMLTSTSSKGSSYASHSPRQSIGHSSHGGSPHIPPFPAFLKDQLAHLAHANGSSDVNSHAYSLPVVPTIHTSAASPTSSTTSPISALNTSRVPHAAFSAERLSGTSTPTLALTAPTPPTSGFHTPISRVDSAHSALTTSPIGDPSAELSTRFPSTDNFSIPEVRADTAPLTRSLIETIFSAYDTKLLKSSPEVRRAVRKEQKAHRKKDSVALAREDDGLGKDGLSSIAGLPNVAPHSHLLPGGSLPLASGLKTGLTSGLTGTLASSLTGGNTYSGAASILMPISDLEEFIEIIVGQGSSYRRRNKEEKKEKKKEKDKVKVKEKEERKEREKELKREREKKEADYSSSSSSSDGLVDDLSKAAKKVKAKVKGRSTDKYRDQKGDEKEVVDGKDSVKKQRKDKDDSVGGVGGLVIGLWTGRVSMVVKLRERAEERERERERTIQLSDARAQRAAAERDTAERDGVISDGLGSWRGHQSKSPKSFKARPSLWSDGDTDSHSNVYSSTKGGKRASIPGRESQPPTFARRASITGTGSRRYGSLPPGEKSDGRDTEEEGLATPGADTFGALWAKSGSKVRGKLESWTGLSKIDSKLTKQRPKTTTLLPHAESNIIDLSPDPSPIGSPSIPSFVPGEFSSPIHSPSSSPSAPKISIGGKMTLPSFGAISPSQSQSHLVSQPHSPIWNMDDDDDLLSSGQASPVGYGSGYTLGLDSGNEDPRTPKAWANDYLSSKQISSQLGSPFSGSRASSIGRNIPQNPGSEASAQTHSSTSDNVKRIVEAFGSLGKGHPPMRPWPANRIPHTSRISSWSDPVSARDDVQGIGNYTRNSSDASATDEGQESEDRLGKDEEMDMFEDFHRHRRSSTAKPTQKADVNRGGEKPRSWLNEDVVGVAKRSRSRSTLGGQSIGTENTGNKIKSKPHHLEDDIPEEEATTRRMLGLVPRRRRSFHSLSMYRHDVDEETTNDNDRRQTLVKVLPIDRMRIDVELCGYYLIMWRRAEHLGNVVATLQILASQLSDTNAHMREHYDSHLPDLAELESHIKAIAEVDLDSANTMKISQATKMLWYEAEQFRVPDLWHIASPPRQKVLAMREKMSGTGGRRFPQGVHGAHGRFNRLQWTLDGRERLVDSEGKTESEVEEERRIDAEGTFISPPKEDLEDVVQNPSIKPMWLLRFFTNWGANWGATASSKGNEVDAESPGSRETSEDVTPPPVKIEKAASL</sequence>
<feature type="chain" id="PRO_5025636250" description="STB6-like N-terminal domain-containing protein" evidence="2">
    <location>
        <begin position="18"/>
        <end position="1505"/>
    </location>
</feature>
<feature type="compositionally biased region" description="Polar residues" evidence="1">
    <location>
        <begin position="1022"/>
        <end position="1059"/>
    </location>
</feature>
<accession>A0A6A4IQR9</accession>
<feature type="compositionally biased region" description="Basic and acidic residues" evidence="1">
    <location>
        <begin position="719"/>
        <end position="731"/>
    </location>
</feature>
<feature type="region of interest" description="Disordered" evidence="1">
    <location>
        <begin position="719"/>
        <end position="854"/>
    </location>
</feature>
<feature type="compositionally biased region" description="Polar residues" evidence="1">
    <location>
        <begin position="1185"/>
        <end position="1201"/>
    </location>
</feature>
<proteinExistence type="predicted"/>